<keyword evidence="4 10" id="KW-1003">Cell membrane</keyword>
<dbReference type="GO" id="GO:0071973">
    <property type="term" value="P:bacterial-type flagellum-dependent cell motility"/>
    <property type="evidence" value="ECO:0007669"/>
    <property type="project" value="InterPro"/>
</dbReference>
<keyword evidence="8 10" id="KW-1133">Transmembrane helix</keyword>
<organism evidence="11 12">
    <name type="scientific">Ammoniphilus oxalaticus</name>
    <dbReference type="NCBI Taxonomy" id="66863"/>
    <lineage>
        <taxon>Bacteria</taxon>
        <taxon>Bacillati</taxon>
        <taxon>Bacillota</taxon>
        <taxon>Bacilli</taxon>
        <taxon>Bacillales</taxon>
        <taxon>Paenibacillaceae</taxon>
        <taxon>Aneurinibacillus group</taxon>
        <taxon>Ammoniphilus</taxon>
    </lineage>
</organism>
<dbReference type="Proteomes" id="UP000284219">
    <property type="component" value="Unassembled WGS sequence"/>
</dbReference>
<evidence type="ECO:0000256" key="4">
    <source>
        <dbReference type="ARBA" id="ARBA00022475"/>
    </source>
</evidence>
<evidence type="ECO:0000256" key="1">
    <source>
        <dbReference type="ARBA" id="ARBA00002254"/>
    </source>
</evidence>
<keyword evidence="7 10" id="KW-0283">Flagellar rotation</keyword>
<keyword evidence="12" id="KW-1185">Reference proteome</keyword>
<dbReference type="GO" id="GO:0009425">
    <property type="term" value="C:bacterial-type flagellum basal body"/>
    <property type="evidence" value="ECO:0007669"/>
    <property type="project" value="InterPro"/>
</dbReference>
<dbReference type="InterPro" id="IPR005503">
    <property type="entry name" value="FliL"/>
</dbReference>
<keyword evidence="6 10" id="KW-0812">Transmembrane</keyword>
<dbReference type="EMBL" id="MCHY01000008">
    <property type="protein sequence ID" value="RKD24215.1"/>
    <property type="molecule type" value="Genomic_DNA"/>
</dbReference>
<comment type="similarity">
    <text evidence="3 10">Belongs to the FliL family.</text>
</comment>
<comment type="function">
    <text evidence="1 10">Controls the rotational direction of flagella during chemotaxis.</text>
</comment>
<dbReference type="GO" id="GO:0005886">
    <property type="term" value="C:plasma membrane"/>
    <property type="evidence" value="ECO:0007669"/>
    <property type="project" value="UniProtKB-SubCell"/>
</dbReference>
<name>A0A419SJR4_9BACL</name>
<evidence type="ECO:0000313" key="11">
    <source>
        <dbReference type="EMBL" id="RKD24215.1"/>
    </source>
</evidence>
<evidence type="ECO:0000256" key="10">
    <source>
        <dbReference type="RuleBase" id="RU364125"/>
    </source>
</evidence>
<dbReference type="Pfam" id="PF03748">
    <property type="entry name" value="FliL"/>
    <property type="match status" value="1"/>
</dbReference>
<dbReference type="OrthoDB" id="2381796at2"/>
<protein>
    <recommendedName>
        <fullName evidence="10">Flagellar protein FliL</fullName>
    </recommendedName>
</protein>
<keyword evidence="5 10" id="KW-0145">Chemotaxis</keyword>
<comment type="subcellular location">
    <subcellularLocation>
        <location evidence="2">Cell membrane</location>
        <topology evidence="2">Single-pass membrane protein</topology>
    </subcellularLocation>
</comment>
<evidence type="ECO:0000256" key="3">
    <source>
        <dbReference type="ARBA" id="ARBA00008281"/>
    </source>
</evidence>
<evidence type="ECO:0000256" key="9">
    <source>
        <dbReference type="ARBA" id="ARBA00023136"/>
    </source>
</evidence>
<dbReference type="AlphaFoldDB" id="A0A419SJR4"/>
<evidence type="ECO:0000256" key="8">
    <source>
        <dbReference type="ARBA" id="ARBA00022989"/>
    </source>
</evidence>
<evidence type="ECO:0000256" key="6">
    <source>
        <dbReference type="ARBA" id="ARBA00022692"/>
    </source>
</evidence>
<feature type="transmembrane region" description="Helical" evidence="10">
    <location>
        <begin position="7"/>
        <end position="28"/>
    </location>
</feature>
<keyword evidence="9 10" id="KW-0472">Membrane</keyword>
<gene>
    <name evidence="11" type="ORF">BEP19_07365</name>
</gene>
<evidence type="ECO:0000313" key="12">
    <source>
        <dbReference type="Proteomes" id="UP000284219"/>
    </source>
</evidence>
<sequence>MNLFRRSILIMVAIAAIAVISLSAWNYLKNTGSRNEVKAQTAENWVERTVETEPITTNLLEGGWIKVQFAIETDSPKIKQTLENTSFQTQSIILKIVAQLKREQLGGQAGLQLVEEAVRDKLNETLGGQRVLRVYTTDRLIQ</sequence>
<dbReference type="GO" id="GO:0006935">
    <property type="term" value="P:chemotaxis"/>
    <property type="evidence" value="ECO:0007669"/>
    <property type="project" value="UniProtKB-KW"/>
</dbReference>
<dbReference type="RefSeq" id="WP_120189480.1">
    <property type="nucleotide sequence ID" value="NZ_MCHY01000008.1"/>
</dbReference>
<comment type="caution">
    <text evidence="11">The sequence shown here is derived from an EMBL/GenBank/DDBJ whole genome shotgun (WGS) entry which is preliminary data.</text>
</comment>
<evidence type="ECO:0000256" key="7">
    <source>
        <dbReference type="ARBA" id="ARBA00022779"/>
    </source>
</evidence>
<evidence type="ECO:0000256" key="5">
    <source>
        <dbReference type="ARBA" id="ARBA00022500"/>
    </source>
</evidence>
<proteinExistence type="inferred from homology"/>
<evidence type="ECO:0000256" key="2">
    <source>
        <dbReference type="ARBA" id="ARBA00004162"/>
    </source>
</evidence>
<accession>A0A419SJR4</accession>
<reference evidence="11 12" key="1">
    <citation type="submission" date="2016-08" db="EMBL/GenBank/DDBJ databases">
        <title>Novel Firmicute Genomes.</title>
        <authorList>
            <person name="Poppleton D.I."/>
            <person name="Gribaldo S."/>
        </authorList>
    </citation>
    <scope>NUCLEOTIDE SEQUENCE [LARGE SCALE GENOMIC DNA]</scope>
    <source>
        <strain evidence="11 12">RAOx-1</strain>
    </source>
</reference>